<keyword evidence="4" id="KW-0862">Zinc</keyword>
<feature type="compositionally biased region" description="Low complexity" evidence="8">
    <location>
        <begin position="189"/>
        <end position="243"/>
    </location>
</feature>
<evidence type="ECO:0000256" key="4">
    <source>
        <dbReference type="ARBA" id="ARBA00022833"/>
    </source>
</evidence>
<evidence type="ECO:0000256" key="5">
    <source>
        <dbReference type="ARBA" id="ARBA00023125"/>
    </source>
</evidence>
<keyword evidence="5" id="KW-0238">DNA-binding</keyword>
<feature type="region of interest" description="Disordered" evidence="8">
    <location>
        <begin position="181"/>
        <end position="258"/>
    </location>
</feature>
<dbReference type="PANTHER" id="PTHR31604">
    <property type="entry name" value="PROTEIN LATERAL ROOT PRIMORDIUM 1"/>
    <property type="match status" value="1"/>
</dbReference>
<comment type="similarity">
    <text evidence="2">Belongs to the SHI protein family.</text>
</comment>
<dbReference type="Pfam" id="PF05142">
    <property type="entry name" value="DUF702"/>
    <property type="match status" value="1"/>
</dbReference>
<evidence type="ECO:0008006" key="10">
    <source>
        <dbReference type="Google" id="ProtNLM"/>
    </source>
</evidence>
<comment type="subcellular location">
    <subcellularLocation>
        <location evidence="1">Nucleus</location>
    </subcellularLocation>
</comment>
<dbReference type="InterPro" id="IPR006510">
    <property type="entry name" value="Znf_LRP1"/>
</dbReference>
<keyword evidence="7" id="KW-0539">Nucleus</keyword>
<dbReference type="NCBIfam" id="TIGR01623">
    <property type="entry name" value="put_zinc_LRP1"/>
    <property type="match status" value="1"/>
</dbReference>
<protein>
    <recommendedName>
        <fullName evidence="10">Protein LATERAL ROOT PRIMORDIUM 1</fullName>
    </recommendedName>
</protein>
<feature type="region of interest" description="Disordered" evidence="8">
    <location>
        <begin position="312"/>
        <end position="336"/>
    </location>
</feature>
<evidence type="ECO:0000256" key="3">
    <source>
        <dbReference type="ARBA" id="ARBA00022723"/>
    </source>
</evidence>
<dbReference type="InterPro" id="IPR007818">
    <property type="entry name" value="SHI"/>
</dbReference>
<evidence type="ECO:0000256" key="2">
    <source>
        <dbReference type="ARBA" id="ARBA00006911"/>
    </source>
</evidence>
<accession>A0A1D1Z4Z9</accession>
<keyword evidence="6" id="KW-0010">Activator</keyword>
<sequence>MAPLNYGLADVGMIGLRDVLLVAPAASFHPTDAPAALDHPVIPLLAAAPCLLDDPDAPRARLPPGINLWQNPPPAPRAVLDAHNSIAPAPSSSYFARPMPFFDPTSNPAGISQGGGGAQQLGMGGFGVPPGLAAASSSSSATCQDCGNQAKKDCSHRRCRTCCKSRGLHCATHVKSTWVSAARRRERQASATGPCAATSSASTSGATKKPRLAASDAALQAAATNTTASRASTSNTTTTPPRSLDTGSSHQDAGFREGYWPGQVRAPAVFKCVRVTTVEDGEDEYAYQAVVSIGGHLFKGFLYDQGVEEAGSSGVHGGGLDDGTRNSSGSMPNISDLHLGGGSAAVGGGGTALDGGGGLMMGGTAFGNPLN</sequence>
<evidence type="ECO:0000256" key="6">
    <source>
        <dbReference type="ARBA" id="ARBA00023159"/>
    </source>
</evidence>
<dbReference type="GO" id="GO:0003677">
    <property type="term" value="F:DNA binding"/>
    <property type="evidence" value="ECO:0007669"/>
    <property type="project" value="UniProtKB-KW"/>
</dbReference>
<dbReference type="NCBIfam" id="TIGR01624">
    <property type="entry name" value="LRP1_Cterm"/>
    <property type="match status" value="1"/>
</dbReference>
<gene>
    <name evidence="9" type="ORF">g.119447</name>
</gene>
<evidence type="ECO:0000256" key="1">
    <source>
        <dbReference type="ARBA" id="ARBA00004123"/>
    </source>
</evidence>
<dbReference type="AlphaFoldDB" id="A0A1D1Z4Z9"/>
<organism evidence="9">
    <name type="scientific">Anthurium amnicola</name>
    <dbReference type="NCBI Taxonomy" id="1678845"/>
    <lineage>
        <taxon>Eukaryota</taxon>
        <taxon>Viridiplantae</taxon>
        <taxon>Streptophyta</taxon>
        <taxon>Embryophyta</taxon>
        <taxon>Tracheophyta</taxon>
        <taxon>Spermatophyta</taxon>
        <taxon>Magnoliopsida</taxon>
        <taxon>Liliopsida</taxon>
        <taxon>Araceae</taxon>
        <taxon>Pothoideae</taxon>
        <taxon>Potheae</taxon>
        <taxon>Anthurium</taxon>
    </lineage>
</organism>
<dbReference type="GO" id="GO:0003700">
    <property type="term" value="F:DNA-binding transcription factor activity"/>
    <property type="evidence" value="ECO:0007669"/>
    <property type="project" value="InterPro"/>
</dbReference>
<dbReference type="PANTHER" id="PTHR31604:SF30">
    <property type="entry name" value="PROTEIN LATERAL ROOT PRIMORDIUM 1"/>
    <property type="match status" value="1"/>
</dbReference>
<dbReference type="InterPro" id="IPR006511">
    <property type="entry name" value="SHI_C"/>
</dbReference>
<evidence type="ECO:0000256" key="8">
    <source>
        <dbReference type="SAM" id="MobiDB-lite"/>
    </source>
</evidence>
<proteinExistence type="inferred from homology"/>
<name>A0A1D1Z4Z9_9ARAE</name>
<evidence type="ECO:0000256" key="7">
    <source>
        <dbReference type="ARBA" id="ARBA00023242"/>
    </source>
</evidence>
<reference evidence="9" key="1">
    <citation type="submission" date="2015-07" db="EMBL/GenBank/DDBJ databases">
        <title>Transcriptome Assembly of Anthurium amnicola.</title>
        <authorList>
            <person name="Suzuki J."/>
        </authorList>
    </citation>
    <scope>NUCLEOTIDE SEQUENCE</scope>
</reference>
<dbReference type="GO" id="GO:0046872">
    <property type="term" value="F:metal ion binding"/>
    <property type="evidence" value="ECO:0007669"/>
    <property type="project" value="UniProtKB-KW"/>
</dbReference>
<dbReference type="GO" id="GO:0005634">
    <property type="term" value="C:nucleus"/>
    <property type="evidence" value="ECO:0007669"/>
    <property type="project" value="UniProtKB-SubCell"/>
</dbReference>
<keyword evidence="3" id="KW-0479">Metal-binding</keyword>
<dbReference type="GO" id="GO:0045893">
    <property type="term" value="P:positive regulation of DNA-templated transcription"/>
    <property type="evidence" value="ECO:0007669"/>
    <property type="project" value="TreeGrafter"/>
</dbReference>
<evidence type="ECO:0000313" key="9">
    <source>
        <dbReference type="EMBL" id="JAT61944.1"/>
    </source>
</evidence>
<dbReference type="EMBL" id="GDJX01005992">
    <property type="protein sequence ID" value="JAT61944.1"/>
    <property type="molecule type" value="Transcribed_RNA"/>
</dbReference>